<protein>
    <submittedName>
        <fullName evidence="1">SH3 domain-containing protein</fullName>
    </submittedName>
</protein>
<dbReference type="EMBL" id="CP017708">
    <property type="protein sequence ID" value="AOY82089.1"/>
    <property type="molecule type" value="Genomic_DNA"/>
</dbReference>
<sequence length="293" mass="32139">MSTIRHWSTFVPLLALVLSNLGGVGARATVIPSTNSANSIPSAKPTQAQTQGKFQLAQGLMGKCRAAAESTFIYKQRSTSNLMRALEADEQVILAENKVSQDGWIAINFPISGFVQAQNLKFCPPGIGGVTPTQTLSLCRQAAKSMFIYKQPSIEPIRTLEPNEEVILAENKVRKNGWIAINSPVPGFVRAKDLKFCQDRVIVRSNPTPSLCREVIYKGNDGIAVRREPNINSSRLGLVSYGVEVQLINGSRQDQFRKDSQGREWARITYPVNGWMSNGFPATGDQNLVVCSN</sequence>
<name>A0A1D9G388_MOOP1</name>
<accession>A0A1D9G388</accession>
<proteinExistence type="predicted"/>
<dbReference type="Proteomes" id="UP000176944">
    <property type="component" value="Chromosome"/>
</dbReference>
<evidence type="ECO:0000313" key="2">
    <source>
        <dbReference type="Proteomes" id="UP000176944"/>
    </source>
</evidence>
<organism evidence="1 2">
    <name type="scientific">Moorena producens (strain JHB)</name>
    <dbReference type="NCBI Taxonomy" id="1454205"/>
    <lineage>
        <taxon>Bacteria</taxon>
        <taxon>Bacillati</taxon>
        <taxon>Cyanobacteriota</taxon>
        <taxon>Cyanophyceae</taxon>
        <taxon>Coleofasciculales</taxon>
        <taxon>Coleofasciculaceae</taxon>
        <taxon>Moorena</taxon>
    </lineage>
</organism>
<evidence type="ECO:0000313" key="1">
    <source>
        <dbReference type="EMBL" id="AOY82089.1"/>
    </source>
</evidence>
<gene>
    <name evidence="1" type="ORF">BJP36_21465</name>
</gene>
<reference evidence="2" key="1">
    <citation type="submission" date="2016-10" db="EMBL/GenBank/DDBJ databases">
        <title>Comparative genomics uncovers the prolific and rare metabolic potential of the cyanobacterial genus Moorea.</title>
        <authorList>
            <person name="Leao T."/>
            <person name="Castelao G."/>
            <person name="Korobeynikov A."/>
            <person name="Monroe E.A."/>
            <person name="Podell S."/>
            <person name="Glukhov E."/>
            <person name="Allen E."/>
            <person name="Gerwick W.H."/>
            <person name="Gerwick L."/>
        </authorList>
    </citation>
    <scope>NUCLEOTIDE SEQUENCE [LARGE SCALE GENOMIC DNA]</scope>
    <source>
        <strain evidence="2">JHB</strain>
    </source>
</reference>
<dbReference type="AlphaFoldDB" id="A0A1D9G388"/>